<protein>
    <recommendedName>
        <fullName evidence="4">Stage 0 sporulation protein A homolog</fullName>
    </recommendedName>
</protein>
<evidence type="ECO:0000256" key="1">
    <source>
        <dbReference type="SAM" id="Phobius"/>
    </source>
</evidence>
<keyword evidence="1" id="KW-0472">Membrane</keyword>
<dbReference type="AlphaFoldDB" id="A0A938ZDN9"/>
<sequence>MCEFLKKREEELSSTHENLQFIAVNQEGYYYSDEGLQGVWYRSKDLQDADIKSFLTSDWITNENQMVFARKLQSQLVVDGSIITHFILLLILASVLFVTKFRNSSHPLAKKIPILAMTANAFSEDVQNAFNAGMNAHIVKLVDMKVLIKTVWNLQTGAGAAGTLN</sequence>
<gene>
    <name evidence="2" type="ORF">JTJ23_08080</name>
</gene>
<evidence type="ECO:0000313" key="2">
    <source>
        <dbReference type="EMBL" id="MBN2953548.1"/>
    </source>
</evidence>
<accession>A0A938ZDN9</accession>
<feature type="transmembrane region" description="Helical" evidence="1">
    <location>
        <begin position="76"/>
        <end position="98"/>
    </location>
</feature>
<evidence type="ECO:0000313" key="3">
    <source>
        <dbReference type="Proteomes" id="UP000737612"/>
    </source>
</evidence>
<dbReference type="InterPro" id="IPR011006">
    <property type="entry name" value="CheY-like_superfamily"/>
</dbReference>
<organism evidence="2 3">
    <name type="scientific">Fusicatenibacter saccharivorans</name>
    <dbReference type="NCBI Taxonomy" id="1150298"/>
    <lineage>
        <taxon>Bacteria</taxon>
        <taxon>Bacillati</taxon>
        <taxon>Bacillota</taxon>
        <taxon>Clostridia</taxon>
        <taxon>Lachnospirales</taxon>
        <taxon>Lachnospiraceae</taxon>
        <taxon>Fusicatenibacter</taxon>
    </lineage>
</organism>
<dbReference type="Proteomes" id="UP000737612">
    <property type="component" value="Unassembled WGS sequence"/>
</dbReference>
<keyword evidence="1" id="KW-0812">Transmembrane</keyword>
<reference evidence="2" key="1">
    <citation type="submission" date="2021-02" db="EMBL/GenBank/DDBJ databases">
        <title>Metagenome-assembled genomes from human diarrheal sample B26.</title>
        <authorList>
            <person name="Ateba T.P."/>
            <person name="Alayande K.A."/>
            <person name="Mwanza M."/>
        </authorList>
    </citation>
    <scope>NUCLEOTIDE SEQUENCE</scope>
    <source>
        <strain evidence="2">06WH</strain>
    </source>
</reference>
<proteinExistence type="predicted"/>
<evidence type="ECO:0008006" key="4">
    <source>
        <dbReference type="Google" id="ProtNLM"/>
    </source>
</evidence>
<dbReference type="EMBL" id="JAFHBD010000032">
    <property type="protein sequence ID" value="MBN2953548.1"/>
    <property type="molecule type" value="Genomic_DNA"/>
</dbReference>
<dbReference type="Gene3D" id="3.40.50.2300">
    <property type="match status" value="1"/>
</dbReference>
<comment type="caution">
    <text evidence="2">The sequence shown here is derived from an EMBL/GenBank/DDBJ whole genome shotgun (WGS) entry which is preliminary data.</text>
</comment>
<name>A0A938ZDN9_9FIRM</name>
<dbReference type="SUPFAM" id="SSF52172">
    <property type="entry name" value="CheY-like"/>
    <property type="match status" value="1"/>
</dbReference>
<keyword evidence="1" id="KW-1133">Transmembrane helix</keyword>